<dbReference type="EMBL" id="JBDZYD010000015">
    <property type="protein sequence ID" value="MEQ0564458.1"/>
    <property type="molecule type" value="Genomic_DNA"/>
</dbReference>
<gene>
    <name evidence="2" type="ORF">ABJI51_35735</name>
</gene>
<dbReference type="Gene3D" id="1.10.443.10">
    <property type="entry name" value="Intergrase catalytic core"/>
    <property type="match status" value="1"/>
</dbReference>
<dbReference type="Proteomes" id="UP001440984">
    <property type="component" value="Unassembled WGS sequence"/>
</dbReference>
<accession>A0ABV0LSL7</accession>
<evidence type="ECO:0000313" key="2">
    <source>
        <dbReference type="EMBL" id="MEQ0564458.1"/>
    </source>
</evidence>
<proteinExistence type="predicted"/>
<comment type="caution">
    <text evidence="2">The sequence shown here is derived from an EMBL/GenBank/DDBJ whole genome shotgun (WGS) entry which is preliminary data.</text>
</comment>
<sequence>MLRAHLARQDEAKASLGDDWGDHDLLFTEPNGSPRHPADVADEFARLIKLAGLPRSPCMAYATVPPPWLSVRGDMKVIQHMLRH</sequence>
<dbReference type="SUPFAM" id="SSF56349">
    <property type="entry name" value="DNA breaking-rejoining enzymes"/>
    <property type="match status" value="1"/>
</dbReference>
<dbReference type="InterPro" id="IPR013762">
    <property type="entry name" value="Integrase-like_cat_sf"/>
</dbReference>
<dbReference type="InterPro" id="IPR011010">
    <property type="entry name" value="DNA_brk_join_enz"/>
</dbReference>
<organism evidence="2 3">
    <name type="scientific">Amycolatopsis melonis</name>
    <dbReference type="NCBI Taxonomy" id="3156488"/>
    <lineage>
        <taxon>Bacteria</taxon>
        <taxon>Bacillati</taxon>
        <taxon>Actinomycetota</taxon>
        <taxon>Actinomycetes</taxon>
        <taxon>Pseudonocardiales</taxon>
        <taxon>Pseudonocardiaceae</taxon>
        <taxon>Amycolatopsis</taxon>
    </lineage>
</organism>
<evidence type="ECO:0000313" key="3">
    <source>
        <dbReference type="Proteomes" id="UP001440984"/>
    </source>
</evidence>
<dbReference type="RefSeq" id="WP_348955516.1">
    <property type="nucleotide sequence ID" value="NZ_JBDZYD010000015.1"/>
</dbReference>
<evidence type="ECO:0000256" key="1">
    <source>
        <dbReference type="ARBA" id="ARBA00023172"/>
    </source>
</evidence>
<keyword evidence="1" id="KW-0233">DNA recombination</keyword>
<name>A0ABV0LSL7_9PSEU</name>
<protein>
    <submittedName>
        <fullName evidence="2">Uncharacterized protein</fullName>
    </submittedName>
</protein>
<reference evidence="2 3" key="1">
    <citation type="submission" date="2024-05" db="EMBL/GenBank/DDBJ databases">
        <authorList>
            <person name="Zhao H."/>
            <person name="Xu Y."/>
            <person name="Lin S."/>
            <person name="Spain J.C."/>
            <person name="Zhou N.-Y."/>
        </authorList>
    </citation>
    <scope>NUCLEOTIDE SEQUENCE [LARGE SCALE GENOMIC DNA]</scope>
    <source>
        <strain evidence="2 3">NEAU-NG30</strain>
    </source>
</reference>
<keyword evidence="3" id="KW-1185">Reference proteome</keyword>